<dbReference type="EMBL" id="FN645459">
    <property type="protein sequence ID" value="CBI78080.1"/>
    <property type="molecule type" value="Genomic_DNA"/>
</dbReference>
<evidence type="ECO:0000313" key="1">
    <source>
        <dbReference type="EMBL" id="CBI78080.1"/>
    </source>
</evidence>
<sequence>MFVNKAYLQTLHIDVLPRKPCVFVASISNADPYSKINVFRNLAERYHTNKRIIFKILLKNANHI</sequence>
<name>E6YMH8_9HYPH</name>
<proteinExistence type="predicted"/>
<gene>
    <name evidence="1" type="ORF">BARRO_50429</name>
</gene>
<organism evidence="1">
    <name type="scientific">Bartonella rochalimae ATCC BAA-1498</name>
    <dbReference type="NCBI Taxonomy" id="685782"/>
    <lineage>
        <taxon>Bacteria</taxon>
        <taxon>Pseudomonadati</taxon>
        <taxon>Pseudomonadota</taxon>
        <taxon>Alphaproteobacteria</taxon>
        <taxon>Hyphomicrobiales</taxon>
        <taxon>Bartonellaceae</taxon>
        <taxon>Bartonella</taxon>
    </lineage>
</organism>
<protein>
    <submittedName>
        <fullName evidence="1">Uncharacterized protein</fullName>
    </submittedName>
</protein>
<dbReference type="AlphaFoldDB" id="E6YMH8"/>
<accession>E6YMH8</accession>
<reference evidence="1" key="1">
    <citation type="journal article" date="2011" name="PLoS Genet.">
        <title>Parallel evolution of a type IV secretion system in radiating lineages of the host-restricted bacterial pathogen Bartonella.</title>
        <authorList>
            <person name="Engel P."/>
            <person name="Salzburger W."/>
            <person name="Liesch M."/>
            <person name="Chang C.C."/>
            <person name="Maruyama S."/>
            <person name="Lanz C."/>
            <person name="Calteau A."/>
            <person name="Lajus A."/>
            <person name="Medigue C."/>
            <person name="Schuster S.C."/>
            <person name="Dehio C."/>
        </authorList>
    </citation>
    <scope>NUCLEOTIDE SEQUENCE</scope>
    <source>
        <strain evidence="1">ATCC BAA-1498</strain>
    </source>
</reference>